<dbReference type="SMART" id="SM01008">
    <property type="entry name" value="Ald_Xan_dh_C"/>
    <property type="match status" value="1"/>
</dbReference>
<feature type="domain" description="Aldehyde oxidase/xanthine dehydrogenase a/b hammerhead" evidence="4">
    <location>
        <begin position="40"/>
        <end position="149"/>
    </location>
</feature>
<dbReference type="InterPro" id="IPR016208">
    <property type="entry name" value="Ald_Oxase/xanthine_DH-like"/>
</dbReference>
<dbReference type="Pfam" id="PF01315">
    <property type="entry name" value="Ald_Xan_dh_C"/>
    <property type="match status" value="1"/>
</dbReference>
<evidence type="ECO:0000313" key="5">
    <source>
        <dbReference type="EMBL" id="PLW69169.1"/>
    </source>
</evidence>
<dbReference type="Pfam" id="PF02738">
    <property type="entry name" value="MoCoBD_1"/>
    <property type="match status" value="1"/>
</dbReference>
<evidence type="ECO:0000256" key="3">
    <source>
        <dbReference type="ARBA" id="ARBA00023002"/>
    </source>
</evidence>
<dbReference type="InterPro" id="IPR046867">
    <property type="entry name" value="AldOxase/xan_DH_MoCoBD2"/>
</dbReference>
<dbReference type="GO" id="GO:0005506">
    <property type="term" value="F:iron ion binding"/>
    <property type="evidence" value="ECO:0007669"/>
    <property type="project" value="InterPro"/>
</dbReference>
<dbReference type="Proteomes" id="UP000235005">
    <property type="component" value="Unassembled WGS sequence"/>
</dbReference>
<dbReference type="Gene3D" id="3.90.1170.50">
    <property type="entry name" value="Aldehyde oxidase/xanthine dehydrogenase, a/b hammerhead"/>
    <property type="match status" value="1"/>
</dbReference>
<dbReference type="PANTHER" id="PTHR11908">
    <property type="entry name" value="XANTHINE DEHYDROGENASE"/>
    <property type="match status" value="1"/>
</dbReference>
<keyword evidence="2" id="KW-0500">Molybdenum</keyword>
<accession>A0A2N5X3U8</accession>
<keyword evidence="6" id="KW-1185">Reference proteome</keyword>
<dbReference type="OrthoDB" id="9767994at2"/>
<dbReference type="InterPro" id="IPR000674">
    <property type="entry name" value="Ald_Oxase/Xan_DH_a/b"/>
</dbReference>
<reference evidence="5 6" key="1">
    <citation type="submission" date="2018-01" db="EMBL/GenBank/DDBJ databases">
        <title>The draft genome sequence of Halioglobus lutimaris HF004.</title>
        <authorList>
            <person name="Du Z.-J."/>
            <person name="Shi M.-J."/>
        </authorList>
    </citation>
    <scope>NUCLEOTIDE SEQUENCE [LARGE SCALE GENOMIC DNA]</scope>
    <source>
        <strain evidence="5 6">HF004</strain>
    </source>
</reference>
<evidence type="ECO:0000259" key="4">
    <source>
        <dbReference type="SMART" id="SM01008"/>
    </source>
</evidence>
<dbReference type="AlphaFoldDB" id="A0A2N5X3U8"/>
<comment type="caution">
    <text evidence="5">The sequence shown here is derived from an EMBL/GenBank/DDBJ whole genome shotgun (WGS) entry which is preliminary data.</text>
</comment>
<dbReference type="Gene3D" id="3.30.365.10">
    <property type="entry name" value="Aldehyde oxidase/xanthine dehydrogenase, molybdopterin binding domain"/>
    <property type="match status" value="4"/>
</dbReference>
<evidence type="ECO:0000256" key="1">
    <source>
        <dbReference type="ARBA" id="ARBA00006849"/>
    </source>
</evidence>
<dbReference type="EMBL" id="PKUS01000008">
    <property type="protein sequence ID" value="PLW69169.1"/>
    <property type="molecule type" value="Genomic_DNA"/>
</dbReference>
<dbReference type="InterPro" id="IPR036856">
    <property type="entry name" value="Ald_Oxase/Xan_DH_a/b_sf"/>
</dbReference>
<protein>
    <submittedName>
        <fullName evidence="5">Carbon monoxide dehydrogenase</fullName>
    </submittedName>
</protein>
<proteinExistence type="inferred from homology"/>
<evidence type="ECO:0000313" key="6">
    <source>
        <dbReference type="Proteomes" id="UP000235005"/>
    </source>
</evidence>
<sequence length="812" mass="87510">MLTRLDMAITIPGSPQDMPTTAPRYVGKEVKRIEDPALVTGTAEFIDNFALPGMAHAAILRSPHPHAKILRVDTSAAEQMPGVVAVLTGADIKRWCNVGTTAPEGWGSTPMAVDKVRFVGEPVAAVAATSRYVAEDALELIEVEYESLPTVRNPQDAVAADAPLIFDNQPSNVIQDRTYTWGEVDQVFDDADHVYTEKFRWNRVGANPMETFGCICHWDVVNNSLTCYGSYQTPSFIALGRAASLNLPSNRVRVVSHPHGGSFGGKGGPRGTDIAALLSRKANGKPVKYIEDRVEYLLAGAGQSWDRYYQASLAVTADGKLTGFKVDLVDDQGAGAEGYGTISAAKPLAAFTGCYTIEAAQYHMKLVATNRAPTYAYRGYGPPPHNVVLESMVDIAARDLGMDPVDIRRRNYIQPDQFPYTIPSGNEYDSGSYAAVLDKVINMSEYQAMRQQQREAREQGRLLGIGVVNTVEPGVFDWNAYSTVGVPGVGVPEGVKVAIDILGHITVTLGFTLEGQGQYTLAAQLVADYFGVEMDSVRVTYASTDVAPPHFGHGGSRLGVALSGAIMGACKKIEEKFRLVVAGLMQCEPDHVELMDGHMRVQGMPGAEMPVAQVAGTMLGRSDLLPPGMEPSPEATYVWTADDRNEPDDQGRCKSYLTAANACHIALVEVDRDTGITQILKYFIVDDCGTRLNPANVEGQIQGSVAQGVGAVLYEEYVYSEADGQPLVSLFSDYLLPGIHEVPMTEKAFIETPSPVAPLGAKGCGEGAIHTTPATIVCAVNDAIAHLGVQTRETPISPNRLWKLLQDVVEEN</sequence>
<gene>
    <name evidence="5" type="ORF">C0039_08900</name>
</gene>
<organism evidence="5 6">
    <name type="scientific">Pseudohalioglobus lutimaris</name>
    <dbReference type="NCBI Taxonomy" id="1737061"/>
    <lineage>
        <taxon>Bacteria</taxon>
        <taxon>Pseudomonadati</taxon>
        <taxon>Pseudomonadota</taxon>
        <taxon>Gammaproteobacteria</taxon>
        <taxon>Cellvibrionales</taxon>
        <taxon>Halieaceae</taxon>
        <taxon>Pseudohalioglobus</taxon>
    </lineage>
</organism>
<keyword evidence="3" id="KW-0560">Oxidoreductase</keyword>
<dbReference type="SUPFAM" id="SSF56003">
    <property type="entry name" value="Molybdenum cofactor-binding domain"/>
    <property type="match status" value="1"/>
</dbReference>
<comment type="similarity">
    <text evidence="1">Belongs to the xanthine dehydrogenase family.</text>
</comment>
<name>A0A2N5X3U8_9GAMM</name>
<dbReference type="GO" id="GO:0016491">
    <property type="term" value="F:oxidoreductase activity"/>
    <property type="evidence" value="ECO:0007669"/>
    <property type="project" value="UniProtKB-KW"/>
</dbReference>
<dbReference type="InterPro" id="IPR037165">
    <property type="entry name" value="AldOxase/xan_DH_Mopterin-bd_sf"/>
</dbReference>
<dbReference type="SUPFAM" id="SSF54665">
    <property type="entry name" value="CO dehydrogenase molybdoprotein N-domain-like"/>
    <property type="match status" value="1"/>
</dbReference>
<evidence type="ECO:0000256" key="2">
    <source>
        <dbReference type="ARBA" id="ARBA00022505"/>
    </source>
</evidence>
<dbReference type="PANTHER" id="PTHR11908:SF132">
    <property type="entry name" value="ALDEHYDE OXIDASE 1-RELATED"/>
    <property type="match status" value="1"/>
</dbReference>
<dbReference type="Pfam" id="PF20256">
    <property type="entry name" value="MoCoBD_2"/>
    <property type="match status" value="1"/>
</dbReference>
<dbReference type="InterPro" id="IPR008274">
    <property type="entry name" value="AldOxase/xan_DH_MoCoBD1"/>
</dbReference>